<keyword evidence="1" id="KW-0812">Transmembrane</keyword>
<keyword evidence="1" id="KW-0472">Membrane</keyword>
<gene>
    <name evidence="2" type="ORF">HNP38_002745</name>
</gene>
<keyword evidence="3" id="KW-1185">Reference proteome</keyword>
<evidence type="ECO:0000313" key="3">
    <source>
        <dbReference type="Proteomes" id="UP000592180"/>
    </source>
</evidence>
<keyword evidence="1" id="KW-1133">Transmembrane helix</keyword>
<dbReference type="AlphaFoldDB" id="A0A840KD63"/>
<proteinExistence type="predicted"/>
<evidence type="ECO:0000256" key="1">
    <source>
        <dbReference type="SAM" id="Phobius"/>
    </source>
</evidence>
<evidence type="ECO:0000313" key="2">
    <source>
        <dbReference type="EMBL" id="MBB4807439.1"/>
    </source>
</evidence>
<accession>A0A840KD63</accession>
<reference evidence="2 3" key="1">
    <citation type="submission" date="2020-08" db="EMBL/GenBank/DDBJ databases">
        <title>Functional genomics of gut bacteria from endangered species of beetles.</title>
        <authorList>
            <person name="Carlos-Shanley C."/>
        </authorList>
    </citation>
    <scope>NUCLEOTIDE SEQUENCE [LARGE SCALE GENOMIC DNA]</scope>
    <source>
        <strain evidence="2 3">S00151</strain>
    </source>
</reference>
<dbReference type="Proteomes" id="UP000592180">
    <property type="component" value="Unassembled WGS sequence"/>
</dbReference>
<dbReference type="EMBL" id="JACHLE010000004">
    <property type="protein sequence ID" value="MBB4807439.1"/>
    <property type="molecule type" value="Genomic_DNA"/>
</dbReference>
<protein>
    <submittedName>
        <fullName evidence="2">Uncharacterized protein</fullName>
    </submittedName>
</protein>
<name>A0A840KD63_9FLAO</name>
<comment type="caution">
    <text evidence="2">The sequence shown here is derived from an EMBL/GenBank/DDBJ whole genome shotgun (WGS) entry which is preliminary data.</text>
</comment>
<feature type="transmembrane region" description="Helical" evidence="1">
    <location>
        <begin position="6"/>
        <end position="25"/>
    </location>
</feature>
<organism evidence="2 3">
    <name type="scientific">Chryseobacterium defluvii</name>
    <dbReference type="NCBI Taxonomy" id="160396"/>
    <lineage>
        <taxon>Bacteria</taxon>
        <taxon>Pseudomonadati</taxon>
        <taxon>Bacteroidota</taxon>
        <taxon>Flavobacteriia</taxon>
        <taxon>Flavobacteriales</taxon>
        <taxon>Weeksellaceae</taxon>
        <taxon>Chryseobacterium group</taxon>
        <taxon>Chryseobacterium</taxon>
    </lineage>
</organism>
<sequence length="31" mass="3646">METIDLLEILFVVVILMAPIINKSFRKEKNK</sequence>